<dbReference type="InterPro" id="IPR050836">
    <property type="entry name" value="SDS22/Internalin_LRR"/>
</dbReference>
<dbReference type="Gene3D" id="3.80.10.10">
    <property type="entry name" value="Ribonuclease Inhibitor"/>
    <property type="match status" value="2"/>
</dbReference>
<sequence>MAEPEQPCATAKTTTREITIETLVHATKLTVGKHEQLEQYLKRLTHLTLNGVGAKRFQRIQNLHHCPNLKVLYLYDNAITKVEGLDCVPLLTHLHLQNNQIEVMEGMEQLVHLEKLYLEGNRIATLEGLDHCNGLQELHMPNQALPPSTLFTFSEESVRAISRTLRVLNLSNCNIAVPLGLCGLRALEILDLSRNKISELDEVFAVLSSLSNLVDLDLRQNPVNSAPKYREKVMTFSSSRLALLDKKDIDANQRRMMQSHLAHKFKKRQEAREPTTPSNNQIGNGLGLQLGLGPNDSSRKLEHGSTIRQLRSSPSGSGNQPTQKAPLIKDGLRIAGASCYGTGSAIGGNNALVRSSNNNNHN</sequence>
<reference evidence="4" key="1">
    <citation type="submission" date="2022-11" db="EMBL/GenBank/DDBJ databases">
        <authorList>
            <person name="Morgan W.R."/>
            <person name="Tartar A."/>
        </authorList>
    </citation>
    <scope>NUCLEOTIDE SEQUENCE</scope>
    <source>
        <strain evidence="4">ARSEF 373</strain>
    </source>
</reference>
<dbReference type="Proteomes" id="UP001146120">
    <property type="component" value="Unassembled WGS sequence"/>
</dbReference>
<accession>A0AAV2ZDG3</accession>
<dbReference type="EMBL" id="DAKRPA010000005">
    <property type="protein sequence ID" value="DBA04762.1"/>
    <property type="molecule type" value="Genomic_DNA"/>
</dbReference>
<dbReference type="InterPro" id="IPR025875">
    <property type="entry name" value="Leu-rich_rpt_4"/>
</dbReference>
<dbReference type="PROSITE" id="PS51450">
    <property type="entry name" value="LRR"/>
    <property type="match status" value="4"/>
</dbReference>
<dbReference type="SUPFAM" id="SSF52058">
    <property type="entry name" value="L domain-like"/>
    <property type="match status" value="1"/>
</dbReference>
<dbReference type="CDD" id="cd21340">
    <property type="entry name" value="PPP1R42"/>
    <property type="match status" value="1"/>
</dbReference>
<dbReference type="SMART" id="SM00365">
    <property type="entry name" value="LRR_SD22"/>
    <property type="match status" value="5"/>
</dbReference>
<evidence type="ECO:0000256" key="2">
    <source>
        <dbReference type="ARBA" id="ARBA00022737"/>
    </source>
</evidence>
<dbReference type="Pfam" id="PF12799">
    <property type="entry name" value="LRR_4"/>
    <property type="match status" value="2"/>
</dbReference>
<evidence type="ECO:0000256" key="1">
    <source>
        <dbReference type="ARBA" id="ARBA00022614"/>
    </source>
</evidence>
<protein>
    <submittedName>
        <fullName evidence="4">Uncharacterized protein</fullName>
    </submittedName>
</protein>
<dbReference type="SMART" id="SM00369">
    <property type="entry name" value="LRR_TYP"/>
    <property type="match status" value="3"/>
</dbReference>
<dbReference type="AlphaFoldDB" id="A0AAV2ZDG3"/>
<feature type="compositionally biased region" description="Polar residues" evidence="3">
    <location>
        <begin position="306"/>
        <end position="323"/>
    </location>
</feature>
<dbReference type="InterPro" id="IPR001611">
    <property type="entry name" value="Leu-rich_rpt"/>
</dbReference>
<evidence type="ECO:0000313" key="5">
    <source>
        <dbReference type="Proteomes" id="UP001146120"/>
    </source>
</evidence>
<comment type="caution">
    <text evidence="4">The sequence shown here is derived from an EMBL/GenBank/DDBJ whole genome shotgun (WGS) entry which is preliminary data.</text>
</comment>
<dbReference type="InterPro" id="IPR032675">
    <property type="entry name" value="LRR_dom_sf"/>
</dbReference>
<name>A0AAV2ZDG3_9STRA</name>
<evidence type="ECO:0000256" key="3">
    <source>
        <dbReference type="SAM" id="MobiDB-lite"/>
    </source>
</evidence>
<keyword evidence="5" id="KW-1185">Reference proteome</keyword>
<organism evidence="4 5">
    <name type="scientific">Lagenidium giganteum</name>
    <dbReference type="NCBI Taxonomy" id="4803"/>
    <lineage>
        <taxon>Eukaryota</taxon>
        <taxon>Sar</taxon>
        <taxon>Stramenopiles</taxon>
        <taxon>Oomycota</taxon>
        <taxon>Peronosporomycetes</taxon>
        <taxon>Pythiales</taxon>
        <taxon>Pythiaceae</taxon>
    </lineage>
</organism>
<keyword evidence="1" id="KW-0433">Leucine-rich repeat</keyword>
<reference evidence="4" key="2">
    <citation type="journal article" date="2023" name="Microbiol Resour">
        <title>Decontamination and Annotation of the Draft Genome Sequence of the Oomycete Lagenidium giganteum ARSEF 373.</title>
        <authorList>
            <person name="Morgan W.R."/>
            <person name="Tartar A."/>
        </authorList>
    </citation>
    <scope>NUCLEOTIDE SEQUENCE</scope>
    <source>
        <strain evidence="4">ARSEF 373</strain>
    </source>
</reference>
<gene>
    <name evidence="4" type="ORF">N0F65_004399</name>
</gene>
<dbReference type="InterPro" id="IPR003591">
    <property type="entry name" value="Leu-rich_rpt_typical-subtyp"/>
</dbReference>
<keyword evidence="2" id="KW-0677">Repeat</keyword>
<proteinExistence type="predicted"/>
<evidence type="ECO:0000313" key="4">
    <source>
        <dbReference type="EMBL" id="DBA04762.1"/>
    </source>
</evidence>
<feature type="region of interest" description="Disordered" evidence="3">
    <location>
        <begin position="260"/>
        <end position="326"/>
    </location>
</feature>
<dbReference type="PANTHER" id="PTHR46652:SF3">
    <property type="entry name" value="LEUCINE-RICH REPEAT-CONTAINING PROTEIN 9"/>
    <property type="match status" value="1"/>
</dbReference>
<dbReference type="PANTHER" id="PTHR46652">
    <property type="entry name" value="LEUCINE-RICH REPEAT AND IQ DOMAIN-CONTAINING PROTEIN 1-RELATED"/>
    <property type="match status" value="1"/>
</dbReference>